<gene>
    <name evidence="6" type="ORF">HER39_01330</name>
</gene>
<comment type="caution">
    <text evidence="6">The sequence shown here is derived from an EMBL/GenBank/DDBJ whole genome shotgun (WGS) entry which is preliminary data.</text>
</comment>
<dbReference type="SUPFAM" id="SSF52540">
    <property type="entry name" value="P-loop containing nucleoside triphosphate hydrolases"/>
    <property type="match status" value="1"/>
</dbReference>
<dbReference type="SMART" id="SM00382">
    <property type="entry name" value="AAA"/>
    <property type="match status" value="1"/>
</dbReference>
<evidence type="ECO:0000256" key="4">
    <source>
        <dbReference type="ARBA" id="ARBA00022840"/>
    </source>
</evidence>
<dbReference type="InterPro" id="IPR003593">
    <property type="entry name" value="AAA+_ATPase"/>
</dbReference>
<proteinExistence type="inferred from homology"/>
<dbReference type="Gene3D" id="3.40.50.300">
    <property type="entry name" value="P-loop containing nucleotide triphosphate hydrolases"/>
    <property type="match status" value="1"/>
</dbReference>
<dbReference type="CDD" id="cd03225">
    <property type="entry name" value="ABC_cobalt_CbiO_domain1"/>
    <property type="match status" value="1"/>
</dbReference>
<organism evidence="6 7">
    <name type="scientific">Arthrobacter deserti</name>
    <dbReference type="NCBI Taxonomy" id="1742687"/>
    <lineage>
        <taxon>Bacteria</taxon>
        <taxon>Bacillati</taxon>
        <taxon>Actinomycetota</taxon>
        <taxon>Actinomycetes</taxon>
        <taxon>Micrococcales</taxon>
        <taxon>Micrococcaceae</taxon>
        <taxon>Arthrobacter</taxon>
    </lineage>
</organism>
<evidence type="ECO:0000256" key="3">
    <source>
        <dbReference type="ARBA" id="ARBA00022741"/>
    </source>
</evidence>
<dbReference type="InterPro" id="IPR015856">
    <property type="entry name" value="ABC_transpr_CbiO/EcfA_su"/>
</dbReference>
<dbReference type="PANTHER" id="PTHR43553:SF24">
    <property type="entry name" value="ENERGY-COUPLING FACTOR TRANSPORTER ATP-BINDING PROTEIN ECFA1"/>
    <property type="match status" value="1"/>
</dbReference>
<evidence type="ECO:0000256" key="2">
    <source>
        <dbReference type="ARBA" id="ARBA00022448"/>
    </source>
</evidence>
<dbReference type="InterPro" id="IPR017871">
    <property type="entry name" value="ABC_transporter-like_CS"/>
</dbReference>
<evidence type="ECO:0000313" key="6">
    <source>
        <dbReference type="EMBL" id="NKX49241.1"/>
    </source>
</evidence>
<comment type="similarity">
    <text evidence="1">Belongs to the ABC transporter superfamily.</text>
</comment>
<dbReference type="GO" id="GO:0005524">
    <property type="term" value="F:ATP binding"/>
    <property type="evidence" value="ECO:0007669"/>
    <property type="project" value="UniProtKB-KW"/>
</dbReference>
<keyword evidence="4 6" id="KW-0067">ATP-binding</keyword>
<keyword evidence="2" id="KW-0813">Transport</keyword>
<dbReference type="InterPro" id="IPR027417">
    <property type="entry name" value="P-loop_NTPase"/>
</dbReference>
<dbReference type="PROSITE" id="PS50893">
    <property type="entry name" value="ABC_TRANSPORTER_2"/>
    <property type="match status" value="1"/>
</dbReference>
<accession>A0ABX1JLZ8</accession>
<feature type="domain" description="ABC transporter" evidence="5">
    <location>
        <begin position="9"/>
        <end position="250"/>
    </location>
</feature>
<dbReference type="InterPro" id="IPR003439">
    <property type="entry name" value="ABC_transporter-like_ATP-bd"/>
</dbReference>
<protein>
    <submittedName>
        <fullName evidence="6">ABC transporter ATP-binding protein</fullName>
    </submittedName>
</protein>
<dbReference type="Proteomes" id="UP000523795">
    <property type="component" value="Unassembled WGS sequence"/>
</dbReference>
<evidence type="ECO:0000259" key="5">
    <source>
        <dbReference type="PROSITE" id="PS50893"/>
    </source>
</evidence>
<dbReference type="PROSITE" id="PS00211">
    <property type="entry name" value="ABC_TRANSPORTER_1"/>
    <property type="match status" value="1"/>
</dbReference>
<name>A0ABX1JLZ8_9MICC</name>
<dbReference type="EMBL" id="JAAZSR010000008">
    <property type="protein sequence ID" value="NKX49241.1"/>
    <property type="molecule type" value="Genomic_DNA"/>
</dbReference>
<keyword evidence="7" id="KW-1185">Reference proteome</keyword>
<evidence type="ECO:0000256" key="1">
    <source>
        <dbReference type="ARBA" id="ARBA00005417"/>
    </source>
</evidence>
<dbReference type="Pfam" id="PF00005">
    <property type="entry name" value="ABC_tran"/>
    <property type="match status" value="1"/>
</dbReference>
<dbReference type="InterPro" id="IPR050095">
    <property type="entry name" value="ECF_ABC_transporter_ATP-bd"/>
</dbReference>
<dbReference type="PANTHER" id="PTHR43553">
    <property type="entry name" value="HEAVY METAL TRANSPORTER"/>
    <property type="match status" value="1"/>
</dbReference>
<evidence type="ECO:0000313" key="7">
    <source>
        <dbReference type="Proteomes" id="UP000523795"/>
    </source>
</evidence>
<keyword evidence="3" id="KW-0547">Nucleotide-binding</keyword>
<sequence>MSSSPYNRVSFTGVEVTVPAAAPAPGRGGGGPAGPRTILQGITADLTEQRVAVIGGNGSGKSTLLRLVNGLVRPTGGQVLVNGLDPSADGGRVRRQVGFVFTDPLSQLVMPTPREDIELSLRRVHRRGADRRRAAEEILATYGLSELADNSIYDLSGGERQLAALATVLAVDPRILVLDEPSTLLDLRNTRLLHRVFEALGQQLIMATHDLEFAAEFDRALVIHAGRAVFDGSAADAVAFYRGLCADDAAWPRTAGRHPGHSAPSGNGAP</sequence>
<reference evidence="6 7" key="1">
    <citation type="submission" date="2020-04" db="EMBL/GenBank/DDBJ databases">
        <authorList>
            <person name="Liu S."/>
        </authorList>
    </citation>
    <scope>NUCLEOTIDE SEQUENCE [LARGE SCALE GENOMIC DNA]</scope>
    <source>
        <strain evidence="6 7">CGMCC 1.15091</strain>
    </source>
</reference>